<evidence type="ECO:0000313" key="2">
    <source>
        <dbReference type="Proteomes" id="UP001221142"/>
    </source>
</evidence>
<dbReference type="Proteomes" id="UP001221142">
    <property type="component" value="Unassembled WGS sequence"/>
</dbReference>
<evidence type="ECO:0008006" key="3">
    <source>
        <dbReference type="Google" id="ProtNLM"/>
    </source>
</evidence>
<protein>
    <recommendedName>
        <fullName evidence="3">F-box domain-containing protein</fullName>
    </recommendedName>
</protein>
<organism evidence="1 2">
    <name type="scientific">Roridomyces roridus</name>
    <dbReference type="NCBI Taxonomy" id="1738132"/>
    <lineage>
        <taxon>Eukaryota</taxon>
        <taxon>Fungi</taxon>
        <taxon>Dikarya</taxon>
        <taxon>Basidiomycota</taxon>
        <taxon>Agaricomycotina</taxon>
        <taxon>Agaricomycetes</taxon>
        <taxon>Agaricomycetidae</taxon>
        <taxon>Agaricales</taxon>
        <taxon>Marasmiineae</taxon>
        <taxon>Mycenaceae</taxon>
        <taxon>Roridomyces</taxon>
    </lineage>
</organism>
<dbReference type="InterPro" id="IPR032675">
    <property type="entry name" value="LRR_dom_sf"/>
</dbReference>
<keyword evidence="2" id="KW-1185">Reference proteome</keyword>
<dbReference type="AlphaFoldDB" id="A0AAD7BS01"/>
<name>A0AAD7BS01_9AGAR</name>
<proteinExistence type="predicted"/>
<sequence>MEFGLQDLPFELKLKITDLLSPGDVASLCATSQTNYTQLTPCLYSRIAVEHNADGMRRGIKLLQTLASPRTNLALLHPATLVRELRLWLSITTLGYHLASDWMAQRLKAMRNLETLISAALLRSAEYGLGGVSLLRVLHVSSNVPVMDGLAPILCMRPQFGRLEEVCVAARGLRRSERAGFRFLEIPGLKSLLHEETANFGTSDTPLIASFVNSLELIPSNSPALTVLHLDLTWVTDDTFPCIESAINSLRLPNLQQIQIRVFLIAHSEPSEPDFHPLLEAHPRLRSVSVPIRNFLNRPLRGDALPVLEVFSGHVEDVLQVCDGVRPLRDLTVSLFDRDSEPKKTQLVLGALIGLPSLQRLALVNRPLYYRAEKADGDEDEVGLDSDAVRSIAEACPNLTHVELHLTSIRDCTALEKVLGLKSLKIHLRMSVPSEMDMDAADLLDDISGAVNQHLVPRLPQLLDIEVAVVGVRKSSMLEPEVRIVYDALHVFDVVRRDGEREAVESEVQVKLPLFKVVGFGGHFYGVRKRN</sequence>
<dbReference type="SUPFAM" id="SSF52047">
    <property type="entry name" value="RNI-like"/>
    <property type="match status" value="1"/>
</dbReference>
<comment type="caution">
    <text evidence="1">The sequence shown here is derived from an EMBL/GenBank/DDBJ whole genome shotgun (WGS) entry which is preliminary data.</text>
</comment>
<dbReference type="EMBL" id="JARKIF010000010">
    <property type="protein sequence ID" value="KAJ7628855.1"/>
    <property type="molecule type" value="Genomic_DNA"/>
</dbReference>
<evidence type="ECO:0000313" key="1">
    <source>
        <dbReference type="EMBL" id="KAJ7628855.1"/>
    </source>
</evidence>
<dbReference type="Gene3D" id="3.80.10.10">
    <property type="entry name" value="Ribonuclease Inhibitor"/>
    <property type="match status" value="1"/>
</dbReference>
<gene>
    <name evidence="1" type="ORF">FB45DRAFT_45107</name>
</gene>
<accession>A0AAD7BS01</accession>
<reference evidence="1" key="1">
    <citation type="submission" date="2023-03" db="EMBL/GenBank/DDBJ databases">
        <title>Massive genome expansion in bonnet fungi (Mycena s.s.) driven by repeated elements and novel gene families across ecological guilds.</title>
        <authorList>
            <consortium name="Lawrence Berkeley National Laboratory"/>
            <person name="Harder C.B."/>
            <person name="Miyauchi S."/>
            <person name="Viragh M."/>
            <person name="Kuo A."/>
            <person name="Thoen E."/>
            <person name="Andreopoulos B."/>
            <person name="Lu D."/>
            <person name="Skrede I."/>
            <person name="Drula E."/>
            <person name="Henrissat B."/>
            <person name="Morin E."/>
            <person name="Kohler A."/>
            <person name="Barry K."/>
            <person name="LaButti K."/>
            <person name="Morin E."/>
            <person name="Salamov A."/>
            <person name="Lipzen A."/>
            <person name="Mereny Z."/>
            <person name="Hegedus B."/>
            <person name="Baldrian P."/>
            <person name="Stursova M."/>
            <person name="Weitz H."/>
            <person name="Taylor A."/>
            <person name="Grigoriev I.V."/>
            <person name="Nagy L.G."/>
            <person name="Martin F."/>
            <person name="Kauserud H."/>
        </authorList>
    </citation>
    <scope>NUCLEOTIDE SEQUENCE</scope>
    <source>
        <strain evidence="1">9284</strain>
    </source>
</reference>